<dbReference type="InterPro" id="IPR037171">
    <property type="entry name" value="NagB/RpiA_transferase-like"/>
</dbReference>
<dbReference type="Proteomes" id="UP000419743">
    <property type="component" value="Unassembled WGS sequence"/>
</dbReference>
<dbReference type="GO" id="GO:0003677">
    <property type="term" value="F:DNA binding"/>
    <property type="evidence" value="ECO:0007669"/>
    <property type="project" value="UniProtKB-KW"/>
</dbReference>
<organism evidence="6 7">
    <name type="scientific">Occultella aeris</name>
    <dbReference type="NCBI Taxonomy" id="2761496"/>
    <lineage>
        <taxon>Bacteria</taxon>
        <taxon>Bacillati</taxon>
        <taxon>Actinomycetota</taxon>
        <taxon>Actinomycetes</taxon>
        <taxon>Micrococcales</taxon>
        <taxon>Ruaniaceae</taxon>
        <taxon>Occultella</taxon>
    </lineage>
</organism>
<comment type="similarity">
    <text evidence="1">Belongs to the SorC transcriptional regulatory family.</text>
</comment>
<dbReference type="GO" id="GO:0030246">
    <property type="term" value="F:carbohydrate binding"/>
    <property type="evidence" value="ECO:0007669"/>
    <property type="project" value="InterPro"/>
</dbReference>
<evidence type="ECO:0000256" key="3">
    <source>
        <dbReference type="ARBA" id="ARBA00023125"/>
    </source>
</evidence>
<dbReference type="AlphaFoldDB" id="A0A7M4DLI1"/>
<dbReference type="Gene3D" id="3.40.50.1360">
    <property type="match status" value="1"/>
</dbReference>
<gene>
    <name evidence="6" type="primary">deoR_3</name>
    <name evidence="6" type="ORF">HALOF300_02998</name>
</gene>
<dbReference type="InterPro" id="IPR036388">
    <property type="entry name" value="WH-like_DNA-bd_sf"/>
</dbReference>
<feature type="domain" description="Sugar-binding" evidence="5">
    <location>
        <begin position="78"/>
        <end position="317"/>
    </location>
</feature>
<evidence type="ECO:0000256" key="2">
    <source>
        <dbReference type="ARBA" id="ARBA00023015"/>
    </source>
</evidence>
<dbReference type="SUPFAM" id="SSF100950">
    <property type="entry name" value="NagB/RpiA/CoA transferase-like"/>
    <property type="match status" value="1"/>
</dbReference>
<sequence>MFAHLTAAEEALVPDVDDPELLREVSVDFYLDGRSKVEIAKERGLSRFQVARMLNTARDLGIVRIEISTPAHLDNSTGSALAQALGVREVIVSSGGSSTSPRDALARAVARTLVDRAKPQMTIGVSWSRTIELAAAHIEHLPPCDVVQLVGAQPVEGSGNSLEMIQRFKSLPGVRTWPIWAPLVVQDEATAAGLRAQPQIARALERADQLDIAVVAVGGWSSESSTVYSNVSRSDIADAAAAGAVGECSGRLFDDAGRLVPTPLDGRIVGVGLDQLRRTPEVIISAHGAAAARAVRAAVRGGIGSTLVLDPAAAGALTEILRAESAAVSVD</sequence>
<dbReference type="Pfam" id="PF04198">
    <property type="entry name" value="Sugar-bind"/>
    <property type="match status" value="1"/>
</dbReference>
<evidence type="ECO:0000256" key="4">
    <source>
        <dbReference type="ARBA" id="ARBA00023163"/>
    </source>
</evidence>
<evidence type="ECO:0000313" key="7">
    <source>
        <dbReference type="Proteomes" id="UP000419743"/>
    </source>
</evidence>
<keyword evidence="4" id="KW-0804">Transcription</keyword>
<protein>
    <submittedName>
        <fullName evidence="6">Deoxyribonucleoside regulator</fullName>
    </submittedName>
</protein>
<evidence type="ECO:0000256" key="1">
    <source>
        <dbReference type="ARBA" id="ARBA00010466"/>
    </source>
</evidence>
<keyword evidence="2" id="KW-0805">Transcription regulation</keyword>
<dbReference type="InterPro" id="IPR007324">
    <property type="entry name" value="Sugar-bd_dom_put"/>
</dbReference>
<name>A0A7M4DLI1_9MICO</name>
<keyword evidence="7" id="KW-1185">Reference proteome</keyword>
<reference evidence="6 7" key="1">
    <citation type="submission" date="2019-11" db="EMBL/GenBank/DDBJ databases">
        <authorList>
            <person name="Criscuolo A."/>
        </authorList>
    </citation>
    <scope>NUCLEOTIDE SEQUENCE [LARGE SCALE GENOMIC DNA]</scope>
    <source>
        <strain evidence="6">CIP111667</strain>
    </source>
</reference>
<dbReference type="PANTHER" id="PTHR34294:SF1">
    <property type="entry name" value="TRANSCRIPTIONAL REGULATOR LSRR"/>
    <property type="match status" value="1"/>
</dbReference>
<evidence type="ECO:0000259" key="5">
    <source>
        <dbReference type="Pfam" id="PF04198"/>
    </source>
</evidence>
<dbReference type="PANTHER" id="PTHR34294">
    <property type="entry name" value="TRANSCRIPTIONAL REGULATOR-RELATED"/>
    <property type="match status" value="1"/>
</dbReference>
<keyword evidence="3" id="KW-0238">DNA-binding</keyword>
<evidence type="ECO:0000313" key="6">
    <source>
        <dbReference type="EMBL" id="VZO38141.1"/>
    </source>
</evidence>
<dbReference type="RefSeq" id="WP_231955415.1">
    <property type="nucleotide sequence ID" value="NZ_CACRYJ010000045.1"/>
</dbReference>
<dbReference type="InterPro" id="IPR051054">
    <property type="entry name" value="SorC_transcr_regulators"/>
</dbReference>
<accession>A0A7M4DLI1</accession>
<dbReference type="Gene3D" id="1.10.10.10">
    <property type="entry name" value="Winged helix-like DNA-binding domain superfamily/Winged helix DNA-binding domain"/>
    <property type="match status" value="1"/>
</dbReference>
<dbReference type="EMBL" id="CACRYJ010000045">
    <property type="protein sequence ID" value="VZO38141.1"/>
    <property type="molecule type" value="Genomic_DNA"/>
</dbReference>
<proteinExistence type="inferred from homology"/>
<comment type="caution">
    <text evidence="6">The sequence shown here is derived from an EMBL/GenBank/DDBJ whole genome shotgun (WGS) entry which is preliminary data.</text>
</comment>